<organism evidence="4 5">
    <name type="scientific">Canna indica</name>
    <name type="common">Indian-shot</name>
    <dbReference type="NCBI Taxonomy" id="4628"/>
    <lineage>
        <taxon>Eukaryota</taxon>
        <taxon>Viridiplantae</taxon>
        <taxon>Streptophyta</taxon>
        <taxon>Embryophyta</taxon>
        <taxon>Tracheophyta</taxon>
        <taxon>Spermatophyta</taxon>
        <taxon>Magnoliopsida</taxon>
        <taxon>Liliopsida</taxon>
        <taxon>Zingiberales</taxon>
        <taxon>Cannaceae</taxon>
        <taxon>Canna</taxon>
    </lineage>
</organism>
<dbReference type="Pfam" id="PF24931">
    <property type="entry name" value="ACT_ACR9_3rd"/>
    <property type="match status" value="1"/>
</dbReference>
<dbReference type="InterPro" id="IPR056816">
    <property type="entry name" value="ACR2/9/10_N"/>
</dbReference>
<dbReference type="Pfam" id="PF24926">
    <property type="entry name" value="ACT_ACR9_C"/>
    <property type="match status" value="1"/>
</dbReference>
<dbReference type="GO" id="GO:0016597">
    <property type="term" value="F:amino acid binding"/>
    <property type="evidence" value="ECO:0007669"/>
    <property type="project" value="UniProtKB-UniRule"/>
</dbReference>
<dbReference type="InterPro" id="IPR040217">
    <property type="entry name" value="ACR1-12"/>
</dbReference>
<dbReference type="AlphaFoldDB" id="A0AAQ3Q7J3"/>
<evidence type="ECO:0000313" key="4">
    <source>
        <dbReference type="EMBL" id="WOL01971.1"/>
    </source>
</evidence>
<evidence type="ECO:0000256" key="1">
    <source>
        <dbReference type="ARBA" id="ARBA00022737"/>
    </source>
</evidence>
<evidence type="ECO:0000259" key="3">
    <source>
        <dbReference type="PROSITE" id="PS51671"/>
    </source>
</evidence>
<dbReference type="PANTHER" id="PTHR31096:SF65">
    <property type="entry name" value="ACT DOMAIN-CONTAINING PROTEIN ACR9"/>
    <property type="match status" value="1"/>
</dbReference>
<dbReference type="Pfam" id="PF24914">
    <property type="entry name" value="ACR10_N"/>
    <property type="match status" value="1"/>
</dbReference>
<keyword evidence="1 2" id="KW-0677">Repeat</keyword>
<accession>A0AAQ3Q7J3</accession>
<evidence type="ECO:0000313" key="5">
    <source>
        <dbReference type="Proteomes" id="UP001327560"/>
    </source>
</evidence>
<protein>
    <recommendedName>
        <fullName evidence="2">ACT domain-containing protein ACR</fullName>
    </recommendedName>
    <alternativeName>
        <fullName evidence="2">Protein ACT DOMAIN REPEATS</fullName>
    </alternativeName>
</protein>
<dbReference type="PANTHER" id="PTHR31096">
    <property type="entry name" value="ACT DOMAIN-CONTAINING PROTEIN ACR4-RELATED"/>
    <property type="match status" value="1"/>
</dbReference>
<comment type="function">
    <text evidence="2">Binds amino acids.</text>
</comment>
<name>A0AAQ3Q7J3_9LILI</name>
<dbReference type="Proteomes" id="UP001327560">
    <property type="component" value="Chromosome 3"/>
</dbReference>
<dbReference type="Pfam" id="PF01842">
    <property type="entry name" value="ACT"/>
    <property type="match status" value="1"/>
</dbReference>
<keyword evidence="5" id="KW-1185">Reference proteome</keyword>
<dbReference type="InterPro" id="IPR002912">
    <property type="entry name" value="ACT_dom"/>
</dbReference>
<proteinExistence type="predicted"/>
<dbReference type="InterPro" id="IPR045865">
    <property type="entry name" value="ACT-like_dom_sf"/>
</dbReference>
<reference evidence="4 5" key="1">
    <citation type="submission" date="2023-10" db="EMBL/GenBank/DDBJ databases">
        <title>Chromosome-scale genome assembly provides insights into flower coloration mechanisms of Canna indica.</title>
        <authorList>
            <person name="Li C."/>
        </authorList>
    </citation>
    <scope>NUCLEOTIDE SEQUENCE [LARGE SCALE GENOMIC DNA]</scope>
    <source>
        <tissue evidence="4">Flower</tissue>
    </source>
</reference>
<gene>
    <name evidence="4" type="ORF">Cni_G10690</name>
</gene>
<dbReference type="EMBL" id="CP136892">
    <property type="protein sequence ID" value="WOL01971.1"/>
    <property type="molecule type" value="Genomic_DNA"/>
</dbReference>
<dbReference type="SUPFAM" id="SSF55021">
    <property type="entry name" value="ACT-like"/>
    <property type="match status" value="2"/>
</dbReference>
<feature type="domain" description="ACT" evidence="3">
    <location>
        <begin position="110"/>
        <end position="195"/>
    </location>
</feature>
<dbReference type="PROSITE" id="PS51671">
    <property type="entry name" value="ACT"/>
    <property type="match status" value="1"/>
</dbReference>
<dbReference type="InterPro" id="IPR056805">
    <property type="entry name" value="ACT_ACR9/10_C"/>
</dbReference>
<dbReference type="Gene3D" id="3.30.70.260">
    <property type="match status" value="1"/>
</dbReference>
<sequence length="416" mass="46827">MVAASEDAVIIEPAKRAGEPTIVTINCPDKTGLGCDFCRVILDFGLCITRGDVSTDGQWCYLVFWVVPRSTSSNIRWSSLKNRLLSFCPSCSIPFYFDMVSTPSTSQMYLLKLFSVDRKGLLHDVTKVLSELEFTIHRVKVSTTPNGGVVDLFFITDAMELLHTKARQDDMCEKLNAVLGESVNHCEIELAIDFQHGFSSLPPSVAQELFRLELSGGEVCSQPLSPEMKKLNKADVVIDNSLSPSHTLLQVHCVDQKGLLYDIMRTLKDCNIQVAYGRFLSDMKGSREVDLFIQQSDGKKIVDPDKQGVLCSRLKLEMLHPLRVTIANRGPDTELLVANPVELCGKGRPRVFYDVTLALKVLGICIFSAEIVRHTAFQRQWEVYRFLLDDSRELPLTNNQFRSQVVDRVRRTLMGW</sequence>
<evidence type="ECO:0000256" key="2">
    <source>
        <dbReference type="RuleBase" id="RU369043"/>
    </source>
</evidence>